<evidence type="ECO:0000313" key="2">
    <source>
        <dbReference type="Proteomes" id="UP000094565"/>
    </source>
</evidence>
<accession>A0A1B2J975</accession>
<dbReference type="AlphaFoldDB" id="A0A1B2J975"/>
<dbReference type="InterPro" id="IPR036322">
    <property type="entry name" value="WD40_repeat_dom_sf"/>
</dbReference>
<dbReference type="Gene3D" id="2.130.10.10">
    <property type="entry name" value="YVTN repeat-like/Quinoprotein amine dehydrogenase"/>
    <property type="match status" value="1"/>
</dbReference>
<dbReference type="EMBL" id="CP014584">
    <property type="protein sequence ID" value="ANZ74552.1"/>
    <property type="molecule type" value="Genomic_DNA"/>
</dbReference>
<keyword evidence="2" id="KW-1185">Reference proteome</keyword>
<dbReference type="SUPFAM" id="SSF50978">
    <property type="entry name" value="WD40 repeat-like"/>
    <property type="match status" value="1"/>
</dbReference>
<dbReference type="Proteomes" id="UP000094565">
    <property type="component" value="Chromosome 1"/>
</dbReference>
<dbReference type="OrthoDB" id="5324744at2759"/>
<name>A0A1B2J975_PICPA</name>
<proteinExistence type="predicted"/>
<gene>
    <name evidence="1" type="primary">PTR3</name>
    <name evidence="1" type="ORF">ATY40_BA7500973</name>
</gene>
<protein>
    <submittedName>
        <fullName evidence="1">BA75_00973T0</fullName>
    </submittedName>
</protein>
<evidence type="ECO:0000313" key="1">
    <source>
        <dbReference type="EMBL" id="ANZ74552.1"/>
    </source>
</evidence>
<dbReference type="InterPro" id="IPR015943">
    <property type="entry name" value="WD40/YVTN_repeat-like_dom_sf"/>
</dbReference>
<reference evidence="1 2" key="1">
    <citation type="submission" date="2016-02" db="EMBL/GenBank/DDBJ databases">
        <title>Comparative genomic and transcriptomic foundation for Pichia pastoris.</title>
        <authorList>
            <person name="Love K.R."/>
            <person name="Shah K.A."/>
            <person name="Whittaker C.A."/>
            <person name="Wu J."/>
            <person name="Bartlett M.C."/>
            <person name="Ma D."/>
            <person name="Leeson R.L."/>
            <person name="Priest M."/>
            <person name="Young S.K."/>
            <person name="Love J.C."/>
        </authorList>
    </citation>
    <scope>NUCLEOTIDE SEQUENCE [LARGE SCALE GENOMIC DNA]</scope>
    <source>
        <strain evidence="1 2">ATCC 28485</strain>
    </source>
</reference>
<sequence>MEFKQSDFEHLVELPSEIENGEVLYSPVGDASMLSCGCVISENLFTSLKGLCAVCYSKDIHIVGPVPQLRELYHLLMNKNAISTATEYVKSGQINLSKQDNLGSKHNKGIPILDAFHQILVGASKETQAFQEKSNQGTVFTKNNPQDIAKLDTNLLHISKSAQLGTSTSNTHSNPELELNFARNFPFFKRQYHFMTQKTKMLLKTSKIFINNAISPALNQFVLLNESKFQVYSIDPIDYSSPPKMKCCGKSTGEFGPSFDSLSKPLLRDKELLSKLNKWEYLACRITKNMLIISGTRGILEIYDTNDNGKCIYTYQSKFPIRCIDVSNDESLIAIGITGKDKFTQSEQTLITFLRLDFLEDEIKVDVITVTLPYKDPLNLLQFSPDSQYLGCATALEFRFMVISVIDPHEPKLVMKSLRSLDSSLESEGITDMQFFPDNRTLTLTSVAFNGSPVVIDSKLNSIVGLQAIAQPSMLLKVEEVGSAIHKACISPRGDAVAYLDRSGSCYLLLSPIMDGNEHKRVVMVAEVANAVRFKEAASMRFDSDGYKLYILDRKGSLYIEDFTASSDLTRCKLIS</sequence>
<organism evidence="1 2">
    <name type="scientific">Komagataella pastoris</name>
    <name type="common">Yeast</name>
    <name type="synonym">Pichia pastoris</name>
    <dbReference type="NCBI Taxonomy" id="4922"/>
    <lineage>
        <taxon>Eukaryota</taxon>
        <taxon>Fungi</taxon>
        <taxon>Dikarya</taxon>
        <taxon>Ascomycota</taxon>
        <taxon>Saccharomycotina</taxon>
        <taxon>Pichiomycetes</taxon>
        <taxon>Pichiales</taxon>
        <taxon>Pichiaceae</taxon>
        <taxon>Komagataella</taxon>
    </lineage>
</organism>